<gene>
    <name evidence="1" type="ORF">HDU87_002432</name>
</gene>
<dbReference type="EMBL" id="JADGJQ010000019">
    <property type="protein sequence ID" value="KAJ3179864.1"/>
    <property type="molecule type" value="Genomic_DNA"/>
</dbReference>
<dbReference type="InterPro" id="IPR019410">
    <property type="entry name" value="Methyltransf_16"/>
</dbReference>
<evidence type="ECO:0000313" key="1">
    <source>
        <dbReference type="EMBL" id="KAJ3179864.1"/>
    </source>
</evidence>
<name>A0AAD5TL45_9FUNG</name>
<dbReference type="SUPFAM" id="SSF53335">
    <property type="entry name" value="S-adenosyl-L-methionine-dependent methyltransferases"/>
    <property type="match status" value="1"/>
</dbReference>
<sequence>MTKSIAITKSSDREYLYHNVSLPPHKLTIASRLEDPSSDDDTDFVDPYLFDPSYTPAAATGFSVWEGAITLLSFLHSSPAPAAHEFRRRVVTKREKIVELGSGTGIGGVGIAALGGDVLLTDVDSVCDITRNNVARNLPKDSSPLSSGWKAATRVGLGTAAVQTLDWSVPVSSQISPNDPRSAPLIVAAEVAWLVDLVPCFVQTLADLLRPHAGVADKTCYWAYKERGVEGVSKMFTTMPRVMAIFRELGCEVTEVWREESREDPGKYVIVNIVKMLSVT</sequence>
<organism evidence="1 2">
    <name type="scientific">Geranomyces variabilis</name>
    <dbReference type="NCBI Taxonomy" id="109894"/>
    <lineage>
        <taxon>Eukaryota</taxon>
        <taxon>Fungi</taxon>
        <taxon>Fungi incertae sedis</taxon>
        <taxon>Chytridiomycota</taxon>
        <taxon>Chytridiomycota incertae sedis</taxon>
        <taxon>Chytridiomycetes</taxon>
        <taxon>Spizellomycetales</taxon>
        <taxon>Powellomycetaceae</taxon>
        <taxon>Geranomyces</taxon>
    </lineage>
</organism>
<comment type="caution">
    <text evidence="1">The sequence shown here is derived from an EMBL/GenBank/DDBJ whole genome shotgun (WGS) entry which is preliminary data.</text>
</comment>
<dbReference type="Pfam" id="PF10294">
    <property type="entry name" value="Methyltransf_16"/>
    <property type="match status" value="1"/>
</dbReference>
<protein>
    <submittedName>
        <fullName evidence="1">Uncharacterized protein</fullName>
    </submittedName>
</protein>
<dbReference type="PANTHER" id="PTHR14614:SF157">
    <property type="entry name" value="METHYLTRANSFERASE TYPE 12 DOMAIN-CONTAINING PROTEIN"/>
    <property type="match status" value="1"/>
</dbReference>
<keyword evidence="2" id="KW-1185">Reference proteome</keyword>
<dbReference type="InterPro" id="IPR029063">
    <property type="entry name" value="SAM-dependent_MTases_sf"/>
</dbReference>
<dbReference type="AlphaFoldDB" id="A0AAD5TL45"/>
<dbReference type="Gene3D" id="3.40.50.150">
    <property type="entry name" value="Vaccinia Virus protein VP39"/>
    <property type="match status" value="1"/>
</dbReference>
<reference evidence="1" key="1">
    <citation type="submission" date="2020-05" db="EMBL/GenBank/DDBJ databases">
        <title>Phylogenomic resolution of chytrid fungi.</title>
        <authorList>
            <person name="Stajich J.E."/>
            <person name="Amses K."/>
            <person name="Simmons R."/>
            <person name="Seto K."/>
            <person name="Myers J."/>
            <person name="Bonds A."/>
            <person name="Quandt C.A."/>
            <person name="Barry K."/>
            <person name="Liu P."/>
            <person name="Grigoriev I."/>
            <person name="Longcore J.E."/>
            <person name="James T.Y."/>
        </authorList>
    </citation>
    <scope>NUCLEOTIDE SEQUENCE</scope>
    <source>
        <strain evidence="1">JEL0379</strain>
    </source>
</reference>
<dbReference type="Proteomes" id="UP001212152">
    <property type="component" value="Unassembled WGS sequence"/>
</dbReference>
<accession>A0AAD5TL45</accession>
<dbReference type="PANTHER" id="PTHR14614">
    <property type="entry name" value="HEPATOCELLULAR CARCINOMA-ASSOCIATED ANTIGEN"/>
    <property type="match status" value="1"/>
</dbReference>
<evidence type="ECO:0000313" key="2">
    <source>
        <dbReference type="Proteomes" id="UP001212152"/>
    </source>
</evidence>
<proteinExistence type="predicted"/>